<comment type="caution">
    <text evidence="9">The sequence shown here is derived from an EMBL/GenBank/DDBJ whole genome shotgun (WGS) entry which is preliminary data.</text>
</comment>
<keyword evidence="10" id="KW-1185">Reference proteome</keyword>
<feature type="region of interest" description="Disordered" evidence="6">
    <location>
        <begin position="381"/>
        <end position="427"/>
    </location>
</feature>
<evidence type="ECO:0000256" key="6">
    <source>
        <dbReference type="SAM" id="MobiDB-lite"/>
    </source>
</evidence>
<evidence type="ECO:0000256" key="2">
    <source>
        <dbReference type="ARBA" id="ARBA00019062"/>
    </source>
</evidence>
<evidence type="ECO:0000259" key="8">
    <source>
        <dbReference type="Pfam" id="PF17745"/>
    </source>
</evidence>
<dbReference type="InterPro" id="IPR040456">
    <property type="entry name" value="RNase_H2_suB"/>
</dbReference>
<evidence type="ECO:0000313" key="9">
    <source>
        <dbReference type="EMBL" id="KAK0707484.1"/>
    </source>
</evidence>
<dbReference type="GO" id="GO:0005654">
    <property type="term" value="C:nucleoplasm"/>
    <property type="evidence" value="ECO:0007669"/>
    <property type="project" value="TreeGrafter"/>
</dbReference>
<feature type="domain" description="Rnh202 triple barrel" evidence="8">
    <location>
        <begin position="55"/>
        <end position="137"/>
    </location>
</feature>
<comment type="function">
    <text evidence="4">Non catalytic subunit of RNase H2, an endonuclease that specifically degrades the RNA of RNA:DNA hybrids. Participates in DNA replication, possibly by mediating the removal of lagging-strand Okazaki fragment RNA primers during DNA replication. Mediates the excision of single ribonucleotides from DNA:RNA duplexes.</text>
</comment>
<dbReference type="GO" id="GO:0032299">
    <property type="term" value="C:ribonuclease H2 complex"/>
    <property type="evidence" value="ECO:0007669"/>
    <property type="project" value="InterPro"/>
</dbReference>
<feature type="domain" description="Ribonuclease H2 subunit B wHTH" evidence="7">
    <location>
        <begin position="140"/>
        <end position="346"/>
    </location>
</feature>
<sequence length="441" mass="48190">IPNKLRSAAMAKTRASKGSAAATAKVKVEKSAAAASAPRTYSLAPESEGPPRLFIIPKTATPAAQIVTLQNPRYARPTRYFVCPEAGFFECIKISTPTLAPRSWLLENVKDESGVRREGLDSQMAQDAELYAVTPIDPVFLLLPGLASVKGARSGAETKAPKKRMFMSSDDHLDALSGSNDHLSEVLRLPGLREKLEARMAVVCETVDAADEQMFRLNESKLLDEILSKAKRMSKQGLPKSMEEKFVKKALEAPIMGIRSQPLTNPDSTDSQSTVSYVEASATSLSDASTAATPLSSESAPGAAASEAVTNAMSASEEVIKLQRLRIAFNFICSCYIAPPLADTLKNMLTADATKGRVDFKPLDEYLVQLMKLRQDAAAARSTDYSRKRAADDEEDERAEKRRKKEEEEKAKKAKQSRGVKELMKVNTTGMKKMSDFFKKK</sequence>
<proteinExistence type="predicted"/>
<protein>
    <recommendedName>
        <fullName evidence="2">Ribonuclease H2 subunit B</fullName>
    </recommendedName>
    <alternativeName>
        <fullName evidence="5">Ribonuclease HI subunit B</fullName>
    </alternativeName>
</protein>
<evidence type="ECO:0000256" key="4">
    <source>
        <dbReference type="ARBA" id="ARBA00024778"/>
    </source>
</evidence>
<dbReference type="Pfam" id="PF17745">
    <property type="entry name" value="Ydr279_N"/>
    <property type="match status" value="1"/>
</dbReference>
<evidence type="ECO:0000256" key="5">
    <source>
        <dbReference type="ARBA" id="ARBA00033464"/>
    </source>
</evidence>
<organism evidence="9 10">
    <name type="scientific">Lasiosphaeris hirsuta</name>
    <dbReference type="NCBI Taxonomy" id="260670"/>
    <lineage>
        <taxon>Eukaryota</taxon>
        <taxon>Fungi</taxon>
        <taxon>Dikarya</taxon>
        <taxon>Ascomycota</taxon>
        <taxon>Pezizomycotina</taxon>
        <taxon>Sordariomycetes</taxon>
        <taxon>Sordariomycetidae</taxon>
        <taxon>Sordariales</taxon>
        <taxon>Lasiosphaeriaceae</taxon>
        <taxon>Lasiosphaeris</taxon>
    </lineage>
</organism>
<evidence type="ECO:0000256" key="3">
    <source>
        <dbReference type="ARBA" id="ARBA00023242"/>
    </source>
</evidence>
<dbReference type="GO" id="GO:0006401">
    <property type="term" value="P:RNA catabolic process"/>
    <property type="evidence" value="ECO:0007669"/>
    <property type="project" value="TreeGrafter"/>
</dbReference>
<dbReference type="Pfam" id="PF09468">
    <property type="entry name" value="RNase_H2-Ydr279"/>
    <property type="match status" value="1"/>
</dbReference>
<dbReference type="InterPro" id="IPR041195">
    <property type="entry name" value="Rnh202_N"/>
</dbReference>
<keyword evidence="3" id="KW-0539">Nucleus</keyword>
<name>A0AA40A1R8_9PEZI</name>
<gene>
    <name evidence="9" type="ORF">B0H67DRAFT_494537</name>
</gene>
<feature type="non-terminal residue" evidence="9">
    <location>
        <position position="441"/>
    </location>
</feature>
<dbReference type="PANTHER" id="PTHR13383:SF11">
    <property type="entry name" value="RIBONUCLEASE H2 SUBUNIT B"/>
    <property type="match status" value="1"/>
</dbReference>
<evidence type="ECO:0000259" key="7">
    <source>
        <dbReference type="Pfam" id="PF09468"/>
    </source>
</evidence>
<comment type="subcellular location">
    <subcellularLocation>
        <location evidence="1">Nucleus</location>
    </subcellularLocation>
</comment>
<evidence type="ECO:0000313" key="10">
    <source>
        <dbReference type="Proteomes" id="UP001172102"/>
    </source>
</evidence>
<evidence type="ECO:0000256" key="1">
    <source>
        <dbReference type="ARBA" id="ARBA00004123"/>
    </source>
</evidence>
<dbReference type="AlphaFoldDB" id="A0AA40A1R8"/>
<dbReference type="CDD" id="cd09270">
    <property type="entry name" value="RNase_H2-B"/>
    <property type="match status" value="1"/>
</dbReference>
<dbReference type="PANTHER" id="PTHR13383">
    <property type="entry name" value="RIBONUCLEASE H2 SUBUNIT B"/>
    <property type="match status" value="1"/>
</dbReference>
<dbReference type="InterPro" id="IPR019024">
    <property type="entry name" value="RNase_H2_suB_wHTH"/>
</dbReference>
<accession>A0AA40A1R8</accession>
<reference evidence="9" key="1">
    <citation type="submission" date="2023-06" db="EMBL/GenBank/DDBJ databases">
        <title>Genome-scale phylogeny and comparative genomics of the fungal order Sordariales.</title>
        <authorList>
            <consortium name="Lawrence Berkeley National Laboratory"/>
            <person name="Hensen N."/>
            <person name="Bonometti L."/>
            <person name="Westerberg I."/>
            <person name="Brannstrom I.O."/>
            <person name="Guillou S."/>
            <person name="Cros-Aarteil S."/>
            <person name="Calhoun S."/>
            <person name="Haridas S."/>
            <person name="Kuo A."/>
            <person name="Mondo S."/>
            <person name="Pangilinan J."/>
            <person name="Riley R."/>
            <person name="Labutti K."/>
            <person name="Andreopoulos B."/>
            <person name="Lipzen A."/>
            <person name="Chen C."/>
            <person name="Yanf M."/>
            <person name="Daum C."/>
            <person name="Ng V."/>
            <person name="Clum A."/>
            <person name="Steindorff A."/>
            <person name="Ohm R."/>
            <person name="Martin F."/>
            <person name="Silar P."/>
            <person name="Natvig D."/>
            <person name="Lalanne C."/>
            <person name="Gautier V."/>
            <person name="Ament-Velasquez S.L."/>
            <person name="Kruys A."/>
            <person name="Hutchinson M.I."/>
            <person name="Powell A.J."/>
            <person name="Barry K."/>
            <person name="Miller A.N."/>
            <person name="Grigoriev I.V."/>
            <person name="Debuchy R."/>
            <person name="Gladieux P."/>
            <person name="Thoren M.H."/>
            <person name="Johannesson H."/>
        </authorList>
    </citation>
    <scope>NUCLEOTIDE SEQUENCE</scope>
    <source>
        <strain evidence="9">SMH4607-1</strain>
    </source>
</reference>
<dbReference type="Gene3D" id="1.10.20.120">
    <property type="match status" value="1"/>
</dbReference>
<dbReference type="Proteomes" id="UP001172102">
    <property type="component" value="Unassembled WGS sequence"/>
</dbReference>
<dbReference type="EMBL" id="JAUKUA010000006">
    <property type="protein sequence ID" value="KAK0707484.1"/>
    <property type="molecule type" value="Genomic_DNA"/>
</dbReference>